<feature type="compositionally biased region" description="Basic and acidic residues" evidence="1">
    <location>
        <begin position="196"/>
        <end position="210"/>
    </location>
</feature>
<name>A0A699HF70_TANCI</name>
<evidence type="ECO:0000259" key="2">
    <source>
        <dbReference type="Pfam" id="PF25597"/>
    </source>
</evidence>
<evidence type="ECO:0000313" key="3">
    <source>
        <dbReference type="EMBL" id="GEX97193.1"/>
    </source>
</evidence>
<proteinExistence type="predicted"/>
<dbReference type="Pfam" id="PF25597">
    <property type="entry name" value="SH3_retrovirus"/>
    <property type="match status" value="1"/>
</dbReference>
<organism evidence="3">
    <name type="scientific">Tanacetum cinerariifolium</name>
    <name type="common">Dalmatian daisy</name>
    <name type="synonym">Chrysanthemum cinerariifolium</name>
    <dbReference type="NCBI Taxonomy" id="118510"/>
    <lineage>
        <taxon>Eukaryota</taxon>
        <taxon>Viridiplantae</taxon>
        <taxon>Streptophyta</taxon>
        <taxon>Embryophyta</taxon>
        <taxon>Tracheophyta</taxon>
        <taxon>Spermatophyta</taxon>
        <taxon>Magnoliopsida</taxon>
        <taxon>eudicotyledons</taxon>
        <taxon>Gunneridae</taxon>
        <taxon>Pentapetalae</taxon>
        <taxon>asterids</taxon>
        <taxon>campanulids</taxon>
        <taxon>Asterales</taxon>
        <taxon>Asteraceae</taxon>
        <taxon>Asteroideae</taxon>
        <taxon>Anthemideae</taxon>
        <taxon>Anthemidinae</taxon>
        <taxon>Tanacetum</taxon>
    </lineage>
</organism>
<protein>
    <submittedName>
        <fullName evidence="3">Retrovirus-related Pol polyprotein from transposon TNT 1-94</fullName>
    </submittedName>
</protein>
<reference evidence="3" key="1">
    <citation type="journal article" date="2019" name="Sci. Rep.">
        <title>Draft genome of Tanacetum cinerariifolium, the natural source of mosquito coil.</title>
        <authorList>
            <person name="Yamashiro T."/>
            <person name="Shiraishi A."/>
            <person name="Satake H."/>
            <person name="Nakayama K."/>
        </authorList>
    </citation>
    <scope>NUCLEOTIDE SEQUENCE</scope>
</reference>
<feature type="domain" description="Retroviral polymerase SH3-like" evidence="2">
    <location>
        <begin position="75"/>
        <end position="131"/>
    </location>
</feature>
<sequence length="279" mass="30593">MKIDQYFLMTDYLLWKVILNGDSPTPTRVVDGVLQPVAPTMAEQRVLVTKPQNKTPYELLHGRPSSVGFIRPFGCPVTILNTLDSLGKFDGKVDEGFLVGYSVSSKAVRVFNSRTHIVQETLHVNFLENKPNVVVSGPTWEEIDQQYVLFPVWSSGYTNPQNTDGDVTFNEKEPEFKGSKPKPEVNVSPSSSAQSKKHDDKTKREAKGKSPVESFIGYRNLSAEFKDFSDNSINEVNAAGTLVPTVGQISPISTNIFSADGPSNVVASPTYGKSSCTPS</sequence>
<feature type="region of interest" description="Disordered" evidence="1">
    <location>
        <begin position="161"/>
        <end position="211"/>
    </location>
</feature>
<feature type="compositionally biased region" description="Basic and acidic residues" evidence="1">
    <location>
        <begin position="169"/>
        <end position="183"/>
    </location>
</feature>
<dbReference type="AlphaFoldDB" id="A0A699HF70"/>
<comment type="caution">
    <text evidence="3">The sequence shown here is derived from an EMBL/GenBank/DDBJ whole genome shotgun (WGS) entry which is preliminary data.</text>
</comment>
<dbReference type="EMBL" id="BKCJ010142627">
    <property type="protein sequence ID" value="GEX97193.1"/>
    <property type="molecule type" value="Genomic_DNA"/>
</dbReference>
<accession>A0A699HF70</accession>
<dbReference type="InterPro" id="IPR057670">
    <property type="entry name" value="SH3_retrovirus"/>
</dbReference>
<feature type="compositionally biased region" description="Polar residues" evidence="1">
    <location>
        <begin position="265"/>
        <end position="279"/>
    </location>
</feature>
<evidence type="ECO:0000256" key="1">
    <source>
        <dbReference type="SAM" id="MobiDB-lite"/>
    </source>
</evidence>
<gene>
    <name evidence="3" type="ORF">Tci_369168</name>
</gene>
<feature type="region of interest" description="Disordered" evidence="1">
    <location>
        <begin position="256"/>
        <end position="279"/>
    </location>
</feature>